<evidence type="ECO:0000256" key="1">
    <source>
        <dbReference type="ARBA" id="ARBA00007992"/>
    </source>
</evidence>
<dbReference type="InterPro" id="IPR002938">
    <property type="entry name" value="FAD-bd"/>
</dbReference>
<sequence length="456" mass="50678">MQQYPQSARSGLIKDAPRPLRVIICGGGLGGLGAAIALRHKGHEVIVLESALALSEIGAGIQIPPNSTRILDAYYGLGDKLRVQVAWPQKIAIKRYATGTILGRTPLHPQLSEKYGYPYWLIHRADYQRILYDEAVALGAQVILAALVTSIDQEKVSVTTSDGTEYLADVVVGADGIRSKVREFVLPDQKAIQPNPTANCAYRATVPAEVMRADPDTAQLMTDLNSNAWIGHQRHVMAYPIRQGAMYNLVMCHPGQAKPGVWNEPGDVQQMRETYATFDPVIRKVIDNVTSCLRWTLADLPPLPTWLSQSGKVVLIGDAAHAMVPFLAQGASMSIEDGPALAECLSRVRELEDIPKYLRVFEQLRKPRCEKLQLCSRLNGQMWHLPDGPQQEERDRGFERDDFAKAETEQSEQESENVNPWSDRNFQPWLFGYDIVKETRKALDEIDGTSLSRAGL</sequence>
<gene>
    <name evidence="8" type="ORF">B0A52_03714</name>
</gene>
<proteinExistence type="inferred from homology"/>
<dbReference type="PANTHER" id="PTHR13789">
    <property type="entry name" value="MONOOXYGENASE"/>
    <property type="match status" value="1"/>
</dbReference>
<dbReference type="FunFam" id="3.50.50.60:FF:000115">
    <property type="entry name" value="Salicylate hydroxylase, putative"/>
    <property type="match status" value="1"/>
</dbReference>
<evidence type="ECO:0000256" key="4">
    <source>
        <dbReference type="ARBA" id="ARBA00023002"/>
    </source>
</evidence>
<name>A0A438NA84_EXOME</name>
<evidence type="ECO:0000256" key="5">
    <source>
        <dbReference type="ARBA" id="ARBA00023033"/>
    </source>
</evidence>
<dbReference type="Gene3D" id="3.50.50.60">
    <property type="entry name" value="FAD/NAD(P)-binding domain"/>
    <property type="match status" value="1"/>
</dbReference>
<dbReference type="GO" id="GO:0004497">
    <property type="term" value="F:monooxygenase activity"/>
    <property type="evidence" value="ECO:0007669"/>
    <property type="project" value="UniProtKB-KW"/>
</dbReference>
<dbReference type="AlphaFoldDB" id="A0A438NA84"/>
<accession>A0A438NA84</accession>
<dbReference type="SUPFAM" id="SSF51905">
    <property type="entry name" value="FAD/NAD(P)-binding domain"/>
    <property type="match status" value="1"/>
</dbReference>
<feature type="region of interest" description="Disordered" evidence="6">
    <location>
        <begin position="405"/>
        <end position="425"/>
    </location>
</feature>
<keyword evidence="3" id="KW-0274">FAD</keyword>
<dbReference type="VEuPathDB" id="FungiDB:PV10_07604"/>
<evidence type="ECO:0000256" key="6">
    <source>
        <dbReference type="SAM" id="MobiDB-lite"/>
    </source>
</evidence>
<dbReference type="PRINTS" id="PR00420">
    <property type="entry name" value="RNGMNOXGNASE"/>
</dbReference>
<dbReference type="PANTHER" id="PTHR13789:SF147">
    <property type="entry name" value="PUTATIVE (AFU_ORTHOLOGUE AFUA_2G01950)-RELATED"/>
    <property type="match status" value="1"/>
</dbReference>
<protein>
    <recommendedName>
        <fullName evidence="7">FAD-binding domain-containing protein</fullName>
    </recommendedName>
</protein>
<dbReference type="Proteomes" id="UP000288859">
    <property type="component" value="Unassembled WGS sequence"/>
</dbReference>
<feature type="domain" description="FAD-binding" evidence="7">
    <location>
        <begin position="21"/>
        <end position="371"/>
    </location>
</feature>
<dbReference type="OrthoDB" id="16820at2759"/>
<feature type="compositionally biased region" description="Polar residues" evidence="6">
    <location>
        <begin position="416"/>
        <end position="425"/>
    </location>
</feature>
<evidence type="ECO:0000259" key="7">
    <source>
        <dbReference type="Pfam" id="PF01494"/>
    </source>
</evidence>
<evidence type="ECO:0000256" key="2">
    <source>
        <dbReference type="ARBA" id="ARBA00022630"/>
    </source>
</evidence>
<organism evidence="8 9">
    <name type="scientific">Exophiala mesophila</name>
    <name type="common">Black yeast-like fungus</name>
    <dbReference type="NCBI Taxonomy" id="212818"/>
    <lineage>
        <taxon>Eukaryota</taxon>
        <taxon>Fungi</taxon>
        <taxon>Dikarya</taxon>
        <taxon>Ascomycota</taxon>
        <taxon>Pezizomycotina</taxon>
        <taxon>Eurotiomycetes</taxon>
        <taxon>Chaetothyriomycetidae</taxon>
        <taxon>Chaetothyriales</taxon>
        <taxon>Herpotrichiellaceae</taxon>
        <taxon>Exophiala</taxon>
    </lineage>
</organism>
<comment type="similarity">
    <text evidence="1">Belongs to the paxM FAD-dependent monooxygenase family.</text>
</comment>
<comment type="caution">
    <text evidence="8">The sequence shown here is derived from an EMBL/GenBank/DDBJ whole genome shotgun (WGS) entry which is preliminary data.</text>
</comment>
<dbReference type="SUPFAM" id="SSF54373">
    <property type="entry name" value="FAD-linked reductases, C-terminal domain"/>
    <property type="match status" value="1"/>
</dbReference>
<keyword evidence="4" id="KW-0560">Oxidoreductase</keyword>
<dbReference type="Pfam" id="PF01494">
    <property type="entry name" value="FAD_binding_3"/>
    <property type="match status" value="1"/>
</dbReference>
<dbReference type="InterPro" id="IPR050493">
    <property type="entry name" value="FAD-dep_Monooxygenase_BioMet"/>
</dbReference>
<reference evidence="8 9" key="1">
    <citation type="submission" date="2017-03" db="EMBL/GenBank/DDBJ databases">
        <title>Genomes of endolithic fungi from Antarctica.</title>
        <authorList>
            <person name="Coleine C."/>
            <person name="Masonjones S."/>
            <person name="Stajich J.E."/>
        </authorList>
    </citation>
    <scope>NUCLEOTIDE SEQUENCE [LARGE SCALE GENOMIC DNA]</scope>
    <source>
        <strain evidence="8 9">CCFEE 6314</strain>
    </source>
</reference>
<evidence type="ECO:0000313" key="8">
    <source>
        <dbReference type="EMBL" id="RVX72524.1"/>
    </source>
</evidence>
<dbReference type="InterPro" id="IPR036188">
    <property type="entry name" value="FAD/NAD-bd_sf"/>
</dbReference>
<keyword evidence="5" id="KW-0503">Monooxygenase</keyword>
<keyword evidence="2" id="KW-0285">Flavoprotein</keyword>
<dbReference type="GO" id="GO:0071949">
    <property type="term" value="F:FAD binding"/>
    <property type="evidence" value="ECO:0007669"/>
    <property type="project" value="InterPro"/>
</dbReference>
<evidence type="ECO:0000256" key="3">
    <source>
        <dbReference type="ARBA" id="ARBA00022827"/>
    </source>
</evidence>
<evidence type="ECO:0000313" key="9">
    <source>
        <dbReference type="Proteomes" id="UP000288859"/>
    </source>
</evidence>
<dbReference type="EMBL" id="NAJM01000012">
    <property type="protein sequence ID" value="RVX72524.1"/>
    <property type="molecule type" value="Genomic_DNA"/>
</dbReference>